<organism evidence="1 2">
    <name type="scientific">Stentor coeruleus</name>
    <dbReference type="NCBI Taxonomy" id="5963"/>
    <lineage>
        <taxon>Eukaryota</taxon>
        <taxon>Sar</taxon>
        <taxon>Alveolata</taxon>
        <taxon>Ciliophora</taxon>
        <taxon>Postciliodesmatophora</taxon>
        <taxon>Heterotrichea</taxon>
        <taxon>Heterotrichida</taxon>
        <taxon>Stentoridae</taxon>
        <taxon>Stentor</taxon>
    </lineage>
</organism>
<proteinExistence type="predicted"/>
<gene>
    <name evidence="1" type="ORF">SteCoe_28235</name>
</gene>
<keyword evidence="2" id="KW-1185">Reference proteome</keyword>
<dbReference type="AlphaFoldDB" id="A0A1R2B8N6"/>
<protein>
    <submittedName>
        <fullName evidence="1">Uncharacterized protein</fullName>
    </submittedName>
</protein>
<name>A0A1R2B8N6_9CILI</name>
<evidence type="ECO:0000313" key="2">
    <source>
        <dbReference type="Proteomes" id="UP000187209"/>
    </source>
</evidence>
<dbReference type="SUPFAM" id="SSF48452">
    <property type="entry name" value="TPR-like"/>
    <property type="match status" value="3"/>
</dbReference>
<dbReference type="EMBL" id="MPUH01000843">
    <property type="protein sequence ID" value="OMJ73139.1"/>
    <property type="molecule type" value="Genomic_DNA"/>
</dbReference>
<dbReference type="Proteomes" id="UP000187209">
    <property type="component" value="Unassembled WGS sequence"/>
</dbReference>
<dbReference type="OrthoDB" id="325766at2759"/>
<sequence length="810" mass="94414">MSQQGSIRDSSQDLQFVNRNSFQLYCKKLIRVSEKNRIIKDKLKLEEPLRSSISPETFEMQVKTQVETERRRRTLTPGPSLFAPIEKKIIISQNSCLMWYLTNGKGCRNTITDYEMTSCKGLLKKMINEKPSEEGYFGLGKLMFHDECWKESQYYLNECLKYSKDPLSKQWYAFIVLMNTGHDHDQALAIKYLLEDLMKNCQGIENYWALMTLALNDSLKVRVEIEMPYFYATKIKQIDTYYGYLAFAKIFLCENNIGRAMNVLVELINNNPARPEAYVLLWNVLYTEKKDYELAEDLMIQAFLRIFEIDYDSYITLFCINLAKAYARQKKYSYAFEILQQKYVEQPGYPVFLYQYGRNCAKALDFNFLGSAIGALEECLRLCDEKRYGKIYFWLSQVYFQKGAYFECYIYTNLSLECPGIPGSPKAAKLRETQKNIKSHISKMEMLYNFYRKNVDPVKCLADCEGCIDFDICRKIKAKLLWKSGNKDQALKFLEWCVKDKKDSLRLYFLLARYLKKGKNFVGLNKICKKMIKIAKNTQVTTSEWMQSNVWYARTKALLHKPDKSLPLLQCLAKIFPPLPYYKTPYTNYLIHGKTANDFLSASEKALAYKEYEFSECISSIIIPADTGSMILEQHSPSTIKKRREITENFIDESLDESSIEISNLMPPENERHHLMQKSFDITMSRLSERGFLSMGMTGGVPTGTPFIGFSVCSDIDFLYYIGKISLEHGLRYEDGLCAIQDFIVLTELEKSVEKRTRMQVKGKFIKSFLLMSIGKREQGRDMFMSIRSDLVKLKMNQKLELAQKYFSFI</sequence>
<reference evidence="1 2" key="1">
    <citation type="submission" date="2016-11" db="EMBL/GenBank/DDBJ databases">
        <title>The macronuclear genome of Stentor coeruleus: a giant cell with tiny introns.</title>
        <authorList>
            <person name="Slabodnick M."/>
            <person name="Ruby J.G."/>
            <person name="Reiff S.B."/>
            <person name="Swart E.C."/>
            <person name="Gosai S."/>
            <person name="Prabakaran S."/>
            <person name="Witkowska E."/>
            <person name="Larue G.E."/>
            <person name="Fisher S."/>
            <person name="Freeman R.M."/>
            <person name="Gunawardena J."/>
            <person name="Chu W."/>
            <person name="Stover N.A."/>
            <person name="Gregory B.D."/>
            <person name="Nowacki M."/>
            <person name="Derisi J."/>
            <person name="Roy S.W."/>
            <person name="Marshall W.F."/>
            <person name="Sood P."/>
        </authorList>
    </citation>
    <scope>NUCLEOTIDE SEQUENCE [LARGE SCALE GENOMIC DNA]</scope>
    <source>
        <strain evidence="1">WM001</strain>
    </source>
</reference>
<accession>A0A1R2B8N6</accession>
<evidence type="ECO:0000313" key="1">
    <source>
        <dbReference type="EMBL" id="OMJ73139.1"/>
    </source>
</evidence>
<comment type="caution">
    <text evidence="1">The sequence shown here is derived from an EMBL/GenBank/DDBJ whole genome shotgun (WGS) entry which is preliminary data.</text>
</comment>
<dbReference type="Gene3D" id="1.25.40.10">
    <property type="entry name" value="Tetratricopeptide repeat domain"/>
    <property type="match status" value="2"/>
</dbReference>
<dbReference type="InterPro" id="IPR011990">
    <property type="entry name" value="TPR-like_helical_dom_sf"/>
</dbReference>